<dbReference type="PROSITE" id="PS50088">
    <property type="entry name" value="ANK_REPEAT"/>
    <property type="match status" value="1"/>
</dbReference>
<evidence type="ECO:0000256" key="2">
    <source>
        <dbReference type="SAM" id="SignalP"/>
    </source>
</evidence>
<feature type="signal peptide" evidence="2">
    <location>
        <begin position="1"/>
        <end position="18"/>
    </location>
</feature>
<dbReference type="Pfam" id="PF12796">
    <property type="entry name" value="Ank_2"/>
    <property type="match status" value="1"/>
</dbReference>
<evidence type="ECO:0000313" key="3">
    <source>
        <dbReference type="EMBL" id="CAF3320536.1"/>
    </source>
</evidence>
<proteinExistence type="predicted"/>
<keyword evidence="2" id="KW-0732">Signal</keyword>
<dbReference type="InterPro" id="IPR036770">
    <property type="entry name" value="Ankyrin_rpt-contain_sf"/>
</dbReference>
<gene>
    <name evidence="3" type="ORF">LUA448_LOCUS9885</name>
</gene>
<evidence type="ECO:0000313" key="4">
    <source>
        <dbReference type="Proteomes" id="UP000663833"/>
    </source>
</evidence>
<comment type="caution">
    <text evidence="3">The sequence shown here is derived from an EMBL/GenBank/DDBJ whole genome shotgun (WGS) entry which is preliminary data.</text>
</comment>
<dbReference type="Gene3D" id="3.90.176.10">
    <property type="entry name" value="Toxin ADP-ribosyltransferase, Chain A, domain 1"/>
    <property type="match status" value="1"/>
</dbReference>
<dbReference type="SUPFAM" id="SSF48403">
    <property type="entry name" value="Ankyrin repeat"/>
    <property type="match status" value="1"/>
</dbReference>
<dbReference type="SMART" id="SM00248">
    <property type="entry name" value="ANK"/>
    <property type="match status" value="1"/>
</dbReference>
<sequence length="411" mass="48531">MMITIQILLISCITYVKKNEIEKVRSILPFIVDINIINKIQNSTGSICLHVACYYGHRDMVKILLEYGAQHSIRNLRHNLTPFEEAHTDDIKELFLERRKLVSYNDYDYIEWSIAGDNLLEKRREFPQAIDLYKTYDNHHLVSKLLAEVIHYYLNEYLVNQTNDGTHPEDQITRKQIETIETNFKEAIEKQDYLTYFIKAYTLTTFFYRVLNKHLALFVLEYFDKTKDFSSNYRLVNCLVHIVTLIIYHPNLPQYRYKGLCYRGMRITQNDLNQYRLNQHILNRTFLSTSDDRQVAEMFSGEGQQSKMRFTPGNKAKATIPRYNNSVEGWHNAFANRVALNHPNIVKLAEKIRREQSKFEVDMTKILQGHNIKTKKACYRKLDERINRLVNGFDASQLDEFLKNMAANVTL</sequence>
<organism evidence="3 4">
    <name type="scientific">Rotaria socialis</name>
    <dbReference type="NCBI Taxonomy" id="392032"/>
    <lineage>
        <taxon>Eukaryota</taxon>
        <taxon>Metazoa</taxon>
        <taxon>Spiralia</taxon>
        <taxon>Gnathifera</taxon>
        <taxon>Rotifera</taxon>
        <taxon>Eurotatoria</taxon>
        <taxon>Bdelloidea</taxon>
        <taxon>Philodinida</taxon>
        <taxon>Philodinidae</taxon>
        <taxon>Rotaria</taxon>
    </lineage>
</organism>
<dbReference type="InterPro" id="IPR002110">
    <property type="entry name" value="Ankyrin_rpt"/>
</dbReference>
<dbReference type="PROSITE" id="PS50297">
    <property type="entry name" value="ANK_REP_REGION"/>
    <property type="match status" value="1"/>
</dbReference>
<name>A0A817TKR7_9BILA</name>
<protein>
    <submittedName>
        <fullName evidence="3">Uncharacterized protein</fullName>
    </submittedName>
</protein>
<dbReference type="Proteomes" id="UP000663833">
    <property type="component" value="Unassembled WGS sequence"/>
</dbReference>
<dbReference type="AlphaFoldDB" id="A0A817TKR7"/>
<keyword evidence="1" id="KW-0040">ANK repeat</keyword>
<feature type="chain" id="PRO_5032544578" evidence="2">
    <location>
        <begin position="19"/>
        <end position="411"/>
    </location>
</feature>
<accession>A0A817TKR7</accession>
<reference evidence="3" key="1">
    <citation type="submission" date="2021-02" db="EMBL/GenBank/DDBJ databases">
        <authorList>
            <person name="Nowell W R."/>
        </authorList>
    </citation>
    <scope>NUCLEOTIDE SEQUENCE</scope>
</reference>
<evidence type="ECO:0000256" key="1">
    <source>
        <dbReference type="PROSITE-ProRule" id="PRU00023"/>
    </source>
</evidence>
<feature type="repeat" description="ANK" evidence="1">
    <location>
        <begin position="44"/>
        <end position="76"/>
    </location>
</feature>
<dbReference type="EMBL" id="CAJNYD010001153">
    <property type="protein sequence ID" value="CAF3320536.1"/>
    <property type="molecule type" value="Genomic_DNA"/>
</dbReference>
<dbReference type="Gene3D" id="1.25.40.20">
    <property type="entry name" value="Ankyrin repeat-containing domain"/>
    <property type="match status" value="1"/>
</dbReference>